<comment type="catalytic activity">
    <reaction evidence="1">
        <text>ATP + protein L-histidine = ADP + protein N-phospho-L-histidine.</text>
        <dbReference type="EC" id="2.7.13.3"/>
    </reaction>
</comment>
<protein>
    <recommendedName>
        <fullName evidence="2">histidine kinase</fullName>
        <ecNumber evidence="2">2.7.13.3</ecNumber>
    </recommendedName>
</protein>
<keyword evidence="4 11" id="KW-0808">Transferase</keyword>
<dbReference type="SMART" id="SM00091">
    <property type="entry name" value="PAS"/>
    <property type="match status" value="1"/>
</dbReference>
<dbReference type="InterPro" id="IPR035965">
    <property type="entry name" value="PAS-like_dom_sf"/>
</dbReference>
<dbReference type="PROSITE" id="PS50112">
    <property type="entry name" value="PAS"/>
    <property type="match status" value="1"/>
</dbReference>
<dbReference type="InterPro" id="IPR003661">
    <property type="entry name" value="HisK_dim/P_dom"/>
</dbReference>
<evidence type="ECO:0000256" key="1">
    <source>
        <dbReference type="ARBA" id="ARBA00000085"/>
    </source>
</evidence>
<dbReference type="GO" id="GO:0006355">
    <property type="term" value="P:regulation of DNA-templated transcription"/>
    <property type="evidence" value="ECO:0007669"/>
    <property type="project" value="InterPro"/>
</dbReference>
<dbReference type="Gene3D" id="3.30.565.10">
    <property type="entry name" value="Histidine kinase-like ATPase, C-terminal domain"/>
    <property type="match status" value="1"/>
</dbReference>
<dbReference type="InterPro" id="IPR001789">
    <property type="entry name" value="Sig_transdc_resp-reg_receiver"/>
</dbReference>
<accession>A0A1S7LGD7</accession>
<reference evidence="11" key="1">
    <citation type="submission" date="2015-04" db="EMBL/GenBank/DDBJ databases">
        <authorList>
            <person name="Syromyatnikov M.Y."/>
            <person name="Popov V.N."/>
        </authorList>
    </citation>
    <scope>NUCLEOTIDE SEQUENCE</scope>
    <source>
        <strain evidence="11">MO-1</strain>
    </source>
</reference>
<dbReference type="Pfam" id="PF02518">
    <property type="entry name" value="HATPase_c"/>
    <property type="match status" value="1"/>
</dbReference>
<dbReference type="GO" id="GO:0000155">
    <property type="term" value="F:phosphorelay sensor kinase activity"/>
    <property type="evidence" value="ECO:0007669"/>
    <property type="project" value="InterPro"/>
</dbReference>
<dbReference type="EMBL" id="LO017727">
    <property type="protein sequence ID" value="CRH05119.1"/>
    <property type="molecule type" value="Genomic_DNA"/>
</dbReference>
<dbReference type="SUPFAM" id="SSF55874">
    <property type="entry name" value="ATPase domain of HSP90 chaperone/DNA topoisomerase II/histidine kinase"/>
    <property type="match status" value="1"/>
</dbReference>
<feature type="domain" description="PAS" evidence="10">
    <location>
        <begin position="201"/>
        <end position="261"/>
    </location>
</feature>
<dbReference type="InterPro" id="IPR004358">
    <property type="entry name" value="Sig_transdc_His_kin-like_C"/>
</dbReference>
<keyword evidence="3 6" id="KW-0597">Phosphoprotein</keyword>
<sequence>MGMGNQGDGETILVVEDSLTQRMLVKHLLEGAGYRVETADDGAQALARLQTQPVDLILSDINMPGMDGITLCSKVKSDPQFTAIPFVMLSSLIEMTEILSALEAGADNYITKPFEIDQLLSKLAEELRGPTAQPLADSAPLPVELEGSRFSISAQPERLLKFLITTYGAAVRNNAELIEANKQLQKTRDELMQRTRQLEESEEHFRALVETVPDVIYRIDKEGCFEFINHAVEKLGYKPEELVGKHFSAMICPEDLEQVSRQARITDGQGQEAGVEDQPKLFDERRSGERKTLGLEVKVKLGNHTMDGEEPEACHDAMIVEVNSSGLHASTPKQGDGGYVGTVGAIRDITVRKQNEGALIRAKHEAEEATRLKDQFVSLVAHDLRAPLTSILTLIDLIKADEKGGLTTEGGPALTSVMQEITSTGDNMVKTIDNLLSINRVRGGLIHLDYVFIDLSQNVSMVMDRLRPLAERKGISLINDVDEGEQLYVDQTLFFEVLINLISNAIKFTDSGGSVTAFVPHGQEGFLSIRDTGVGIEETLQKSLFVMDAKPLTLGTHGEKGTGFGLPLSAEIIQSHGGQIWVDSDLGKGSTFSLSVPLSPSRQVFGG</sequence>
<dbReference type="InterPro" id="IPR036097">
    <property type="entry name" value="HisK_dim/P_sf"/>
</dbReference>
<dbReference type="AlphaFoldDB" id="A0A1S7LGD7"/>
<dbReference type="InterPro" id="IPR003594">
    <property type="entry name" value="HATPase_dom"/>
</dbReference>
<dbReference type="SUPFAM" id="SSF47384">
    <property type="entry name" value="Homodimeric domain of signal transducing histidine kinase"/>
    <property type="match status" value="1"/>
</dbReference>
<dbReference type="EC" id="2.7.13.3" evidence="2"/>
<dbReference type="Gene3D" id="3.30.450.20">
    <property type="entry name" value="PAS domain"/>
    <property type="match status" value="1"/>
</dbReference>
<dbReference type="Gene3D" id="3.40.50.2300">
    <property type="match status" value="1"/>
</dbReference>
<evidence type="ECO:0000256" key="5">
    <source>
        <dbReference type="ARBA" id="ARBA00022777"/>
    </source>
</evidence>
<evidence type="ECO:0000256" key="3">
    <source>
        <dbReference type="ARBA" id="ARBA00022553"/>
    </source>
</evidence>
<dbReference type="SUPFAM" id="SSF52172">
    <property type="entry name" value="CheY-like"/>
    <property type="match status" value="1"/>
</dbReference>
<feature type="domain" description="Response regulatory" evidence="9">
    <location>
        <begin position="11"/>
        <end position="127"/>
    </location>
</feature>
<dbReference type="InterPro" id="IPR005467">
    <property type="entry name" value="His_kinase_dom"/>
</dbReference>
<evidence type="ECO:0000259" key="10">
    <source>
        <dbReference type="PROSITE" id="PS50112"/>
    </source>
</evidence>
<dbReference type="SMART" id="SM00388">
    <property type="entry name" value="HisKA"/>
    <property type="match status" value="1"/>
</dbReference>
<dbReference type="SUPFAM" id="SSF55785">
    <property type="entry name" value="PYP-like sensor domain (PAS domain)"/>
    <property type="match status" value="1"/>
</dbReference>
<evidence type="ECO:0000256" key="4">
    <source>
        <dbReference type="ARBA" id="ARBA00022679"/>
    </source>
</evidence>
<proteinExistence type="predicted"/>
<evidence type="ECO:0000313" key="11">
    <source>
        <dbReference type="EMBL" id="CRH05119.1"/>
    </source>
</evidence>
<evidence type="ECO:0000259" key="8">
    <source>
        <dbReference type="PROSITE" id="PS50109"/>
    </source>
</evidence>
<dbReference type="GO" id="GO:0009927">
    <property type="term" value="F:histidine phosphotransfer kinase activity"/>
    <property type="evidence" value="ECO:0007669"/>
    <property type="project" value="TreeGrafter"/>
</dbReference>
<dbReference type="PRINTS" id="PR00344">
    <property type="entry name" value="BCTRLSENSOR"/>
</dbReference>
<dbReference type="CDD" id="cd00130">
    <property type="entry name" value="PAS"/>
    <property type="match status" value="1"/>
</dbReference>
<dbReference type="CDD" id="cd00082">
    <property type="entry name" value="HisKA"/>
    <property type="match status" value="1"/>
</dbReference>
<dbReference type="PROSITE" id="PS50110">
    <property type="entry name" value="RESPONSE_REGULATORY"/>
    <property type="match status" value="1"/>
</dbReference>
<evidence type="ECO:0000256" key="6">
    <source>
        <dbReference type="PROSITE-ProRule" id="PRU00169"/>
    </source>
</evidence>
<gene>
    <name evidence="11" type="ORF">MAGMO_0920</name>
</gene>
<feature type="coiled-coil region" evidence="7">
    <location>
        <begin position="170"/>
        <end position="204"/>
    </location>
</feature>
<dbReference type="GO" id="GO:0005886">
    <property type="term" value="C:plasma membrane"/>
    <property type="evidence" value="ECO:0007669"/>
    <property type="project" value="TreeGrafter"/>
</dbReference>
<dbReference type="Pfam" id="PF00989">
    <property type="entry name" value="PAS"/>
    <property type="match status" value="1"/>
</dbReference>
<evidence type="ECO:0000256" key="2">
    <source>
        <dbReference type="ARBA" id="ARBA00012438"/>
    </source>
</evidence>
<evidence type="ECO:0000259" key="9">
    <source>
        <dbReference type="PROSITE" id="PS50110"/>
    </source>
</evidence>
<keyword evidence="5 11" id="KW-0418">Kinase</keyword>
<dbReference type="InterPro" id="IPR011006">
    <property type="entry name" value="CheY-like_superfamily"/>
</dbReference>
<dbReference type="InterPro" id="IPR036890">
    <property type="entry name" value="HATPase_C_sf"/>
</dbReference>
<name>A0A1S7LGD7_MAGMO</name>
<organism evidence="11">
    <name type="scientific">Magnetococcus massalia (strain MO-1)</name>
    <dbReference type="NCBI Taxonomy" id="451514"/>
    <lineage>
        <taxon>Bacteria</taxon>
        <taxon>Pseudomonadati</taxon>
        <taxon>Pseudomonadota</taxon>
        <taxon>Magnetococcia</taxon>
        <taxon>Magnetococcales</taxon>
        <taxon>Magnetococcaceae</taxon>
        <taxon>Magnetococcus</taxon>
    </lineage>
</organism>
<dbReference type="NCBIfam" id="TIGR00229">
    <property type="entry name" value="sensory_box"/>
    <property type="match status" value="1"/>
</dbReference>
<feature type="domain" description="Histidine kinase" evidence="8">
    <location>
        <begin position="379"/>
        <end position="600"/>
    </location>
</feature>
<evidence type="ECO:0000256" key="7">
    <source>
        <dbReference type="SAM" id="Coils"/>
    </source>
</evidence>
<dbReference type="SMART" id="SM00387">
    <property type="entry name" value="HATPase_c"/>
    <property type="match status" value="1"/>
</dbReference>
<dbReference type="Gene3D" id="1.10.287.130">
    <property type="match status" value="1"/>
</dbReference>
<keyword evidence="7" id="KW-0175">Coiled coil</keyword>
<dbReference type="PANTHER" id="PTHR43047:SF72">
    <property type="entry name" value="OSMOSENSING HISTIDINE PROTEIN KINASE SLN1"/>
    <property type="match status" value="1"/>
</dbReference>
<dbReference type="PANTHER" id="PTHR43047">
    <property type="entry name" value="TWO-COMPONENT HISTIDINE PROTEIN KINASE"/>
    <property type="match status" value="1"/>
</dbReference>
<dbReference type="SMART" id="SM00448">
    <property type="entry name" value="REC"/>
    <property type="match status" value="1"/>
</dbReference>
<dbReference type="Pfam" id="PF00512">
    <property type="entry name" value="HisKA"/>
    <property type="match status" value="1"/>
</dbReference>
<dbReference type="InterPro" id="IPR013767">
    <property type="entry name" value="PAS_fold"/>
</dbReference>
<dbReference type="Pfam" id="PF00072">
    <property type="entry name" value="Response_reg"/>
    <property type="match status" value="1"/>
</dbReference>
<feature type="modified residue" description="4-aspartylphosphate" evidence="6">
    <location>
        <position position="60"/>
    </location>
</feature>
<dbReference type="PROSITE" id="PS50109">
    <property type="entry name" value="HIS_KIN"/>
    <property type="match status" value="1"/>
</dbReference>
<dbReference type="InterPro" id="IPR000014">
    <property type="entry name" value="PAS"/>
</dbReference>